<dbReference type="Proteomes" id="UP001212602">
    <property type="component" value="Unassembled WGS sequence"/>
</dbReference>
<organism evidence="6 7">
    <name type="scientific">Xenophilus arseniciresistens</name>
    <dbReference type="NCBI Taxonomy" id="1283306"/>
    <lineage>
        <taxon>Bacteria</taxon>
        <taxon>Pseudomonadati</taxon>
        <taxon>Pseudomonadota</taxon>
        <taxon>Betaproteobacteria</taxon>
        <taxon>Burkholderiales</taxon>
        <taxon>Comamonadaceae</taxon>
        <taxon>Xenophilus</taxon>
    </lineage>
</organism>
<keyword evidence="4" id="KW-1133">Transmembrane helix</keyword>
<keyword evidence="3 6" id="KW-0012">Acyltransferase</keyword>
<reference evidence="6" key="1">
    <citation type="submission" date="2023-01" db="EMBL/GenBank/DDBJ databases">
        <title>Xenophilus mangrovi sp. nov., isolated from soil of Mangrove nature reserve.</title>
        <authorList>
            <person name="Xu S."/>
            <person name="Liu Z."/>
            <person name="Xu Y."/>
        </authorList>
    </citation>
    <scope>NUCLEOTIDE SEQUENCE</scope>
    <source>
        <strain evidence="6">YW8</strain>
    </source>
</reference>
<dbReference type="SMART" id="SM00563">
    <property type="entry name" value="PlsC"/>
    <property type="match status" value="1"/>
</dbReference>
<proteinExistence type="predicted"/>
<feature type="transmembrane region" description="Helical" evidence="4">
    <location>
        <begin position="17"/>
        <end position="38"/>
    </location>
</feature>
<dbReference type="GO" id="GO:0006654">
    <property type="term" value="P:phosphatidic acid biosynthetic process"/>
    <property type="evidence" value="ECO:0007669"/>
    <property type="project" value="TreeGrafter"/>
</dbReference>
<evidence type="ECO:0000256" key="4">
    <source>
        <dbReference type="SAM" id="Phobius"/>
    </source>
</evidence>
<gene>
    <name evidence="6" type="ORF">PGB34_17670</name>
</gene>
<evidence type="ECO:0000313" key="7">
    <source>
        <dbReference type="Proteomes" id="UP001212602"/>
    </source>
</evidence>
<evidence type="ECO:0000256" key="1">
    <source>
        <dbReference type="ARBA" id="ARBA00005189"/>
    </source>
</evidence>
<comment type="pathway">
    <text evidence="1">Lipid metabolism.</text>
</comment>
<accession>A0AAE3NDE1</accession>
<sequence length="271" mass="29430">MSRAWTFLRALLLAPPLYVLLLGLGLMSLAWNLIALLLHPLLPAARGRAVGRAGIAHGYRLFWTVASAVGMMRIDARCLAPLKAEQGLIIAANHPTMLDALLLVAHLPRSACIMKASLMKNIFLGAGARLARYIRNDSAHAMVKQAVADLKAGGQLVIFPEATRTTEWPLNSFTPGVTLIAKLAQAPIQTVFIDTDSPYLGKGWPIWRVPPLPIVFSLRLGERFAPQPDSHAMTAMLERYFRQHIEATGQGDDALKAAPACPPNPHAPTSF</sequence>
<dbReference type="SUPFAM" id="SSF69593">
    <property type="entry name" value="Glycerol-3-phosphate (1)-acyltransferase"/>
    <property type="match status" value="1"/>
</dbReference>
<keyword evidence="7" id="KW-1185">Reference proteome</keyword>
<feature type="domain" description="Phospholipid/glycerol acyltransferase" evidence="5">
    <location>
        <begin position="88"/>
        <end position="196"/>
    </location>
</feature>
<dbReference type="PANTHER" id="PTHR10434">
    <property type="entry name" value="1-ACYL-SN-GLYCEROL-3-PHOSPHATE ACYLTRANSFERASE"/>
    <property type="match status" value="1"/>
</dbReference>
<comment type="caution">
    <text evidence="6">The sequence shown here is derived from an EMBL/GenBank/DDBJ whole genome shotgun (WGS) entry which is preliminary data.</text>
</comment>
<dbReference type="PANTHER" id="PTHR10434:SF66">
    <property type="entry name" value="PHOSPHOLIPID_GLYCEROL ACYLTRANSFERASE DOMAIN-CONTAINING PROTEIN"/>
    <property type="match status" value="1"/>
</dbReference>
<protein>
    <submittedName>
        <fullName evidence="6">Lysophospholipid acyltransferase family protein</fullName>
    </submittedName>
</protein>
<dbReference type="InterPro" id="IPR002123">
    <property type="entry name" value="Plipid/glycerol_acylTrfase"/>
</dbReference>
<dbReference type="Pfam" id="PF01553">
    <property type="entry name" value="Acyltransferase"/>
    <property type="match status" value="1"/>
</dbReference>
<evidence type="ECO:0000256" key="2">
    <source>
        <dbReference type="ARBA" id="ARBA00022679"/>
    </source>
</evidence>
<dbReference type="RefSeq" id="WP_271429406.1">
    <property type="nucleotide sequence ID" value="NZ_JAQIPB010000008.1"/>
</dbReference>
<dbReference type="AlphaFoldDB" id="A0AAE3NDE1"/>
<evidence type="ECO:0000256" key="3">
    <source>
        <dbReference type="ARBA" id="ARBA00023315"/>
    </source>
</evidence>
<evidence type="ECO:0000259" key="5">
    <source>
        <dbReference type="SMART" id="SM00563"/>
    </source>
</evidence>
<keyword evidence="4" id="KW-0472">Membrane</keyword>
<dbReference type="CDD" id="cd07989">
    <property type="entry name" value="LPLAT_AGPAT-like"/>
    <property type="match status" value="1"/>
</dbReference>
<keyword evidence="4" id="KW-0812">Transmembrane</keyword>
<name>A0AAE3NDE1_9BURK</name>
<keyword evidence="2" id="KW-0808">Transferase</keyword>
<evidence type="ECO:0000313" key="6">
    <source>
        <dbReference type="EMBL" id="MDA7418197.1"/>
    </source>
</evidence>
<dbReference type="GO" id="GO:0003841">
    <property type="term" value="F:1-acylglycerol-3-phosphate O-acyltransferase activity"/>
    <property type="evidence" value="ECO:0007669"/>
    <property type="project" value="TreeGrafter"/>
</dbReference>
<dbReference type="EMBL" id="JAQIPB010000008">
    <property type="protein sequence ID" value="MDA7418197.1"/>
    <property type="molecule type" value="Genomic_DNA"/>
</dbReference>